<evidence type="ECO:0000313" key="12">
    <source>
        <dbReference type="Proteomes" id="UP000035100"/>
    </source>
</evidence>
<dbReference type="STRING" id="1123501.Wenmar_00375"/>
<keyword evidence="3" id="KW-0813">Transport</keyword>
<dbReference type="GO" id="GO:0015920">
    <property type="term" value="P:lipopolysaccharide transport"/>
    <property type="evidence" value="ECO:0007669"/>
    <property type="project" value="TreeGrafter"/>
</dbReference>
<comment type="subcellular location">
    <subcellularLocation>
        <location evidence="1">Cell inner membrane</location>
        <topology evidence="1">Multi-pass membrane protein</topology>
    </subcellularLocation>
</comment>
<keyword evidence="5 9" id="KW-0812">Transmembrane</keyword>
<feature type="transmembrane region" description="Helical" evidence="9">
    <location>
        <begin position="267"/>
        <end position="285"/>
    </location>
</feature>
<reference evidence="11 12" key="1">
    <citation type="submission" date="2013-01" db="EMBL/GenBank/DDBJ databases">
        <authorList>
            <person name="Fiebig A."/>
            <person name="Goeker M."/>
            <person name="Klenk H.-P.P."/>
        </authorList>
    </citation>
    <scope>NUCLEOTIDE SEQUENCE [LARGE SCALE GENOMIC DNA]</scope>
    <source>
        <strain evidence="11 12">DSM 24838</strain>
    </source>
</reference>
<accession>A0A0D0QFA0</accession>
<evidence type="ECO:0000313" key="11">
    <source>
        <dbReference type="EMBL" id="KIQ70997.1"/>
    </source>
</evidence>
<comment type="caution">
    <text evidence="11">The sequence shown here is derived from an EMBL/GenBank/DDBJ whole genome shotgun (WGS) entry which is preliminary data.</text>
</comment>
<dbReference type="GO" id="GO:0140359">
    <property type="term" value="F:ABC-type transporter activity"/>
    <property type="evidence" value="ECO:0007669"/>
    <property type="project" value="InterPro"/>
</dbReference>
<sequence>MLAVQGIGKNNLPIPGGDGRARQRRMFEARRQTTRTRSALSVLDLIYHSAVRDVRKSHRNALAGLAMNVVQTLTFVLAFYLMFTLLGARGNSVRGDFLLYLMSGIFLFLTHIKAMGAVVKAEGPTSPIMQHLPLNSAITIAAAALGALYIQILSLTVVLFLYHVLITPVIIDRPIGAMAMLLAAWFTGVGIGLIFVAIKPWLPEFTTIGSSVWSRANMIFSGKMFVANSLPGYLLVLFDWNPLFHIIDQARGYVFINYNPHFTSSTYPVYVGIGLLVVGMMGEFVTRRHASRSWGAAR</sequence>
<feature type="transmembrane region" description="Helical" evidence="9">
    <location>
        <begin position="62"/>
        <end position="85"/>
    </location>
</feature>
<evidence type="ECO:0000256" key="4">
    <source>
        <dbReference type="ARBA" id="ARBA00022475"/>
    </source>
</evidence>
<organism evidence="11 12">
    <name type="scientific">Wenxinia marina DSM 24838</name>
    <dbReference type="NCBI Taxonomy" id="1123501"/>
    <lineage>
        <taxon>Bacteria</taxon>
        <taxon>Pseudomonadati</taxon>
        <taxon>Pseudomonadota</taxon>
        <taxon>Alphaproteobacteria</taxon>
        <taxon>Rhodobacterales</taxon>
        <taxon>Roseobacteraceae</taxon>
        <taxon>Wenxinia</taxon>
    </lineage>
</organism>
<evidence type="ECO:0000256" key="3">
    <source>
        <dbReference type="ARBA" id="ARBA00022448"/>
    </source>
</evidence>
<evidence type="ECO:0000256" key="5">
    <source>
        <dbReference type="ARBA" id="ARBA00022692"/>
    </source>
</evidence>
<dbReference type="eggNOG" id="COG1682">
    <property type="taxonomic scope" value="Bacteria"/>
</dbReference>
<gene>
    <name evidence="11" type="ORF">Wenmar_00375</name>
</gene>
<feature type="domain" description="ABC-2 type transporter transmembrane" evidence="10">
    <location>
        <begin position="50"/>
        <end position="253"/>
    </location>
</feature>
<keyword evidence="12" id="KW-1185">Reference proteome</keyword>
<evidence type="ECO:0000259" key="10">
    <source>
        <dbReference type="Pfam" id="PF01061"/>
    </source>
</evidence>
<feature type="region of interest" description="Disordered" evidence="8">
    <location>
        <begin position="1"/>
        <end position="21"/>
    </location>
</feature>
<keyword evidence="4" id="KW-1003">Cell membrane</keyword>
<feature type="transmembrane region" description="Helical" evidence="9">
    <location>
        <begin position="140"/>
        <end position="165"/>
    </location>
</feature>
<keyword evidence="7 9" id="KW-0472">Membrane</keyword>
<dbReference type="Pfam" id="PF01061">
    <property type="entry name" value="ABC2_membrane"/>
    <property type="match status" value="1"/>
</dbReference>
<evidence type="ECO:0000256" key="2">
    <source>
        <dbReference type="ARBA" id="ARBA00007783"/>
    </source>
</evidence>
<evidence type="ECO:0000256" key="9">
    <source>
        <dbReference type="SAM" id="Phobius"/>
    </source>
</evidence>
<evidence type="ECO:0000256" key="6">
    <source>
        <dbReference type="ARBA" id="ARBA00022989"/>
    </source>
</evidence>
<feature type="transmembrane region" description="Helical" evidence="9">
    <location>
        <begin position="177"/>
        <end position="198"/>
    </location>
</feature>
<proteinExistence type="inferred from homology"/>
<evidence type="ECO:0000256" key="7">
    <source>
        <dbReference type="ARBA" id="ARBA00023136"/>
    </source>
</evidence>
<feature type="transmembrane region" description="Helical" evidence="9">
    <location>
        <begin position="97"/>
        <end position="119"/>
    </location>
</feature>
<dbReference type="InterPro" id="IPR013525">
    <property type="entry name" value="ABC2_TM"/>
</dbReference>
<comment type="similarity">
    <text evidence="2">Belongs to the ABC-2 integral membrane protein family.</text>
</comment>
<protein>
    <submittedName>
        <fullName evidence="11">ABC-type polysaccharide/polyol phosphate export system, permease component</fullName>
    </submittedName>
</protein>
<evidence type="ECO:0000256" key="1">
    <source>
        <dbReference type="ARBA" id="ARBA00004429"/>
    </source>
</evidence>
<dbReference type="GO" id="GO:0005886">
    <property type="term" value="C:plasma membrane"/>
    <property type="evidence" value="ECO:0007669"/>
    <property type="project" value="UniProtKB-SubCell"/>
</dbReference>
<keyword evidence="6 9" id="KW-1133">Transmembrane helix</keyword>
<dbReference type="Proteomes" id="UP000035100">
    <property type="component" value="Unassembled WGS sequence"/>
</dbReference>
<dbReference type="AlphaFoldDB" id="A0A0D0QFA0"/>
<evidence type="ECO:0000256" key="8">
    <source>
        <dbReference type="SAM" id="MobiDB-lite"/>
    </source>
</evidence>
<name>A0A0D0QFA0_9RHOB</name>
<dbReference type="PATRIC" id="fig|1123501.6.peg.434"/>
<dbReference type="PANTHER" id="PTHR30413:SF8">
    <property type="entry name" value="TRANSPORT PERMEASE PROTEIN"/>
    <property type="match status" value="1"/>
</dbReference>
<feature type="transmembrane region" description="Helical" evidence="9">
    <location>
        <begin position="225"/>
        <end position="247"/>
    </location>
</feature>
<dbReference type="PANTHER" id="PTHR30413">
    <property type="entry name" value="INNER MEMBRANE TRANSPORT PERMEASE"/>
    <property type="match status" value="1"/>
</dbReference>
<dbReference type="EMBL" id="AONG01000003">
    <property type="protein sequence ID" value="KIQ70997.1"/>
    <property type="molecule type" value="Genomic_DNA"/>
</dbReference>